<accession>A0A562NL79</accession>
<gene>
    <name evidence="1" type="ORF">IQ24_02847</name>
</gene>
<proteinExistence type="predicted"/>
<dbReference type="EMBL" id="VLKU01000008">
    <property type="protein sequence ID" value="TWI32965.1"/>
    <property type="molecule type" value="Genomic_DNA"/>
</dbReference>
<evidence type="ECO:0000313" key="1">
    <source>
        <dbReference type="EMBL" id="TWI32965.1"/>
    </source>
</evidence>
<dbReference type="AlphaFoldDB" id="A0A562NL79"/>
<name>A0A562NL79_9RHOB</name>
<dbReference type="Gene3D" id="2.160.20.80">
    <property type="entry name" value="E3 ubiquitin-protein ligase SopA"/>
    <property type="match status" value="1"/>
</dbReference>
<dbReference type="InterPro" id="IPR051082">
    <property type="entry name" value="Pentapeptide-BTB/POZ_domain"/>
</dbReference>
<comment type="caution">
    <text evidence="1">The sequence shown here is derived from an EMBL/GenBank/DDBJ whole genome shotgun (WGS) entry which is preliminary data.</text>
</comment>
<sequence>MADFTRSELVRRIATGGSLRLVGADLSHLDMSGLALSGADLSYANLSHADLEGATLTGASLWSARAQRARMRGANLSSAQLGLADLKDADLRDAVLVECDLTGARLDGADLSRSRLDGTWLDTMQRALAIGAPPTRFPQPQRAETHMLSMDYPRDLIEMRRSDRLQLRYSQEAPPEIELTSLWGDETVLRHVADGDGLAQKQLLYVATGRGRVRVEASFPDGTQTISFDVEVC</sequence>
<keyword evidence="2" id="KW-1185">Reference proteome</keyword>
<reference evidence="1 2" key="1">
    <citation type="journal article" date="2015" name="Stand. Genomic Sci.">
        <title>Genomic Encyclopedia of Bacterial and Archaeal Type Strains, Phase III: the genomes of soil and plant-associated and newly described type strains.</title>
        <authorList>
            <person name="Whitman W.B."/>
            <person name="Woyke T."/>
            <person name="Klenk H.P."/>
            <person name="Zhou Y."/>
            <person name="Lilburn T.G."/>
            <person name="Beck B.J."/>
            <person name="De Vos P."/>
            <person name="Vandamme P."/>
            <person name="Eisen J.A."/>
            <person name="Garrity G."/>
            <person name="Hugenholtz P."/>
            <person name="Kyrpides N.C."/>
        </authorList>
    </citation>
    <scope>NUCLEOTIDE SEQUENCE [LARGE SCALE GENOMIC DNA]</scope>
    <source>
        <strain evidence="1 2">CGMCC 1.5364</strain>
    </source>
</reference>
<dbReference type="PANTHER" id="PTHR14136:SF17">
    <property type="entry name" value="BTB_POZ DOMAIN-CONTAINING PROTEIN KCTD9"/>
    <property type="match status" value="1"/>
</dbReference>
<dbReference type="Pfam" id="PF00805">
    <property type="entry name" value="Pentapeptide"/>
    <property type="match status" value="2"/>
</dbReference>
<dbReference type="InterPro" id="IPR001646">
    <property type="entry name" value="5peptide_repeat"/>
</dbReference>
<dbReference type="SUPFAM" id="SSF141571">
    <property type="entry name" value="Pentapeptide repeat-like"/>
    <property type="match status" value="1"/>
</dbReference>
<organism evidence="1 2">
    <name type="scientific">Paracoccus sulfuroxidans</name>
    <dbReference type="NCBI Taxonomy" id="384678"/>
    <lineage>
        <taxon>Bacteria</taxon>
        <taxon>Pseudomonadati</taxon>
        <taxon>Pseudomonadota</taxon>
        <taxon>Alphaproteobacteria</taxon>
        <taxon>Rhodobacterales</taxon>
        <taxon>Paracoccaceae</taxon>
        <taxon>Paracoccus</taxon>
    </lineage>
</organism>
<evidence type="ECO:0000313" key="2">
    <source>
        <dbReference type="Proteomes" id="UP000316225"/>
    </source>
</evidence>
<protein>
    <submittedName>
        <fullName evidence="1">Pentapeptide repeat protein</fullName>
    </submittedName>
</protein>
<dbReference type="PANTHER" id="PTHR14136">
    <property type="entry name" value="BTB_POZ DOMAIN-CONTAINING PROTEIN KCTD9"/>
    <property type="match status" value="1"/>
</dbReference>
<dbReference type="Proteomes" id="UP000316225">
    <property type="component" value="Unassembled WGS sequence"/>
</dbReference>
<dbReference type="RefSeq" id="WP_145398920.1">
    <property type="nucleotide sequence ID" value="NZ_VLKU01000008.1"/>
</dbReference>
<dbReference type="OrthoDB" id="7770529at2"/>